<feature type="coiled-coil region" evidence="1">
    <location>
        <begin position="253"/>
        <end position="280"/>
    </location>
</feature>
<keyword evidence="1" id="KW-0175">Coiled coil</keyword>
<gene>
    <name evidence="3" type="ORF">POCTA_138.1.T0090468</name>
</gene>
<dbReference type="OrthoDB" id="300138at2759"/>
<feature type="compositionally biased region" description="Basic and acidic residues" evidence="2">
    <location>
        <begin position="30"/>
        <end position="43"/>
    </location>
</feature>
<evidence type="ECO:0000256" key="2">
    <source>
        <dbReference type="SAM" id="MobiDB-lite"/>
    </source>
</evidence>
<proteinExistence type="predicted"/>
<comment type="caution">
    <text evidence="3">The sequence shown here is derived from an EMBL/GenBank/DDBJ whole genome shotgun (WGS) entry which is preliminary data.</text>
</comment>
<accession>A0A8S1SEK4</accession>
<keyword evidence="4" id="KW-1185">Reference proteome</keyword>
<dbReference type="OMA" id="YESADNQ"/>
<feature type="region of interest" description="Disordered" evidence="2">
    <location>
        <begin position="23"/>
        <end position="43"/>
    </location>
</feature>
<feature type="region of interest" description="Disordered" evidence="2">
    <location>
        <begin position="128"/>
        <end position="156"/>
    </location>
</feature>
<evidence type="ECO:0000313" key="3">
    <source>
        <dbReference type="EMBL" id="CAD8138613.1"/>
    </source>
</evidence>
<protein>
    <submittedName>
        <fullName evidence="3">Uncharacterized protein</fullName>
    </submittedName>
</protein>
<dbReference type="AlphaFoldDB" id="A0A8S1SEK4"/>
<dbReference type="Proteomes" id="UP000683925">
    <property type="component" value="Unassembled WGS sequence"/>
</dbReference>
<evidence type="ECO:0000313" key="4">
    <source>
        <dbReference type="Proteomes" id="UP000683925"/>
    </source>
</evidence>
<organism evidence="3 4">
    <name type="scientific">Paramecium octaurelia</name>
    <dbReference type="NCBI Taxonomy" id="43137"/>
    <lineage>
        <taxon>Eukaryota</taxon>
        <taxon>Sar</taxon>
        <taxon>Alveolata</taxon>
        <taxon>Ciliophora</taxon>
        <taxon>Intramacronucleata</taxon>
        <taxon>Oligohymenophorea</taxon>
        <taxon>Peniculida</taxon>
        <taxon>Parameciidae</taxon>
        <taxon>Paramecium</taxon>
    </lineage>
</organism>
<feature type="compositionally biased region" description="Polar residues" evidence="2">
    <location>
        <begin position="141"/>
        <end position="156"/>
    </location>
</feature>
<sequence length="356" mass="41296">MNMNMKVSISGYYYESADNQVDADGFNDNSSKKRESQDKDQKGELERINCTFKEAFSKLYENQKFEKAVFKAEGEYKQMIEQLLLQCEVLNDLINGSVIGSQQISRPEASKYLKDLSDVQSQLVNLKQKIKRKPKQDKSKLQNQLNQISSDPPQSDNIDINLQIIDEKELDQFQKRIEVLNQKIGMNQVKTNNNGETFFVRGSELFSGSDKVNEKKDKHDFNLIGQYTLPIQESDPQNIMAHTQLLKIQANLLRNDEEMIQKLNRIYEQQESLNKTEQQQDLSNQVSMIQKKHEFTLNSIDEIPKILSRLISLKQLHQQTIFLPQQLEQTSQQLDWMLKSLDEGSEIISILEGQIK</sequence>
<name>A0A8S1SEK4_PAROT</name>
<dbReference type="EMBL" id="CAJJDP010000008">
    <property type="protein sequence ID" value="CAD8138613.1"/>
    <property type="molecule type" value="Genomic_DNA"/>
</dbReference>
<evidence type="ECO:0000256" key="1">
    <source>
        <dbReference type="SAM" id="Coils"/>
    </source>
</evidence>
<reference evidence="3" key="1">
    <citation type="submission" date="2021-01" db="EMBL/GenBank/DDBJ databases">
        <authorList>
            <consortium name="Genoscope - CEA"/>
            <person name="William W."/>
        </authorList>
    </citation>
    <scope>NUCLEOTIDE SEQUENCE</scope>
</reference>